<organism evidence="1 2">
    <name type="scientific">Aphis craccivora</name>
    <name type="common">Cowpea aphid</name>
    <dbReference type="NCBI Taxonomy" id="307492"/>
    <lineage>
        <taxon>Eukaryota</taxon>
        <taxon>Metazoa</taxon>
        <taxon>Ecdysozoa</taxon>
        <taxon>Arthropoda</taxon>
        <taxon>Hexapoda</taxon>
        <taxon>Insecta</taxon>
        <taxon>Pterygota</taxon>
        <taxon>Neoptera</taxon>
        <taxon>Paraneoptera</taxon>
        <taxon>Hemiptera</taxon>
        <taxon>Sternorrhyncha</taxon>
        <taxon>Aphidomorpha</taxon>
        <taxon>Aphidoidea</taxon>
        <taxon>Aphididae</taxon>
        <taxon>Aphidini</taxon>
        <taxon>Aphis</taxon>
        <taxon>Aphis</taxon>
    </lineage>
</organism>
<dbReference type="EMBL" id="VUJU01000377">
    <property type="protein sequence ID" value="KAF0770857.1"/>
    <property type="molecule type" value="Genomic_DNA"/>
</dbReference>
<evidence type="ECO:0000313" key="1">
    <source>
        <dbReference type="EMBL" id="KAF0770857.1"/>
    </source>
</evidence>
<dbReference type="AlphaFoldDB" id="A0A6G0ZIU1"/>
<evidence type="ECO:0000313" key="2">
    <source>
        <dbReference type="Proteomes" id="UP000478052"/>
    </source>
</evidence>
<protein>
    <submittedName>
        <fullName evidence="1">Uncharacterized protein</fullName>
    </submittedName>
</protein>
<comment type="caution">
    <text evidence="1">The sequence shown here is derived from an EMBL/GenBank/DDBJ whole genome shotgun (WGS) entry which is preliminary data.</text>
</comment>
<sequence length="157" mass="17975">MPGVLVCRGVARIFSWGGLYTFNLIKYSIIRLITRNILTVHGPIILIHRSGSRKPTGERLERIKNLLPNTQVDTYKHCNVNLLPCTSSWPTASQHPPTLLVFYIGKGTIEGNNRRGRPRLEFIQQIIKDQGCNLYVEMKRKADKREDWKMAANQSTD</sequence>
<dbReference type="OrthoDB" id="8196546at2759"/>
<accession>A0A6G0ZIU1</accession>
<name>A0A6G0ZIU1_APHCR</name>
<keyword evidence="2" id="KW-1185">Reference proteome</keyword>
<gene>
    <name evidence="1" type="ORF">FWK35_00010326</name>
</gene>
<dbReference type="Proteomes" id="UP000478052">
    <property type="component" value="Unassembled WGS sequence"/>
</dbReference>
<proteinExistence type="predicted"/>
<reference evidence="1 2" key="1">
    <citation type="submission" date="2019-08" db="EMBL/GenBank/DDBJ databases">
        <title>Whole genome of Aphis craccivora.</title>
        <authorList>
            <person name="Voronova N.V."/>
            <person name="Shulinski R.S."/>
            <person name="Bandarenka Y.V."/>
            <person name="Zhorov D.G."/>
            <person name="Warner D."/>
        </authorList>
    </citation>
    <scope>NUCLEOTIDE SEQUENCE [LARGE SCALE GENOMIC DNA]</scope>
    <source>
        <strain evidence="1">180601</strain>
        <tissue evidence="1">Whole Body</tissue>
    </source>
</reference>